<dbReference type="EMBL" id="KV920072">
    <property type="protein sequence ID" value="OSX68798.1"/>
    <property type="molecule type" value="Genomic_DNA"/>
</dbReference>
<feature type="compositionally biased region" description="Pro residues" evidence="1">
    <location>
        <begin position="1"/>
        <end position="11"/>
    </location>
</feature>
<accession>A0A1X6NJL7</accession>
<protein>
    <submittedName>
        <fullName evidence="2">Uncharacterized protein</fullName>
    </submittedName>
</protein>
<name>A0A1X6NJL7_PORUM</name>
<organism evidence="2 3">
    <name type="scientific">Porphyra umbilicalis</name>
    <name type="common">Purple laver</name>
    <name type="synonym">Red alga</name>
    <dbReference type="NCBI Taxonomy" id="2786"/>
    <lineage>
        <taxon>Eukaryota</taxon>
        <taxon>Rhodophyta</taxon>
        <taxon>Bangiophyceae</taxon>
        <taxon>Bangiales</taxon>
        <taxon>Bangiaceae</taxon>
        <taxon>Porphyra</taxon>
    </lineage>
</organism>
<evidence type="ECO:0000256" key="1">
    <source>
        <dbReference type="SAM" id="MobiDB-lite"/>
    </source>
</evidence>
<feature type="region of interest" description="Disordered" evidence="1">
    <location>
        <begin position="1"/>
        <end position="58"/>
    </location>
</feature>
<dbReference type="Proteomes" id="UP000218209">
    <property type="component" value="Unassembled WGS sequence"/>
</dbReference>
<gene>
    <name evidence="2" type="ORF">BU14_2227s0001</name>
</gene>
<proteinExistence type="predicted"/>
<dbReference type="AlphaFoldDB" id="A0A1X6NJL7"/>
<evidence type="ECO:0000313" key="3">
    <source>
        <dbReference type="Proteomes" id="UP000218209"/>
    </source>
</evidence>
<evidence type="ECO:0000313" key="2">
    <source>
        <dbReference type="EMBL" id="OSX68798.1"/>
    </source>
</evidence>
<reference evidence="2 3" key="1">
    <citation type="submission" date="2017-03" db="EMBL/GenBank/DDBJ databases">
        <title>WGS assembly of Porphyra umbilicalis.</title>
        <authorList>
            <person name="Brawley S.H."/>
            <person name="Blouin N.A."/>
            <person name="Ficko-Blean E."/>
            <person name="Wheeler G.L."/>
            <person name="Lohr M."/>
            <person name="Goodson H.V."/>
            <person name="Jenkins J.W."/>
            <person name="Blaby-Haas C.E."/>
            <person name="Helliwell K.E."/>
            <person name="Chan C."/>
            <person name="Marriage T."/>
            <person name="Bhattacharya D."/>
            <person name="Klein A.S."/>
            <person name="Badis Y."/>
            <person name="Brodie J."/>
            <person name="Cao Y."/>
            <person name="Collen J."/>
            <person name="Dittami S.M."/>
            <person name="Gachon C.M."/>
            <person name="Green B.R."/>
            <person name="Karpowicz S."/>
            <person name="Kim J.W."/>
            <person name="Kudahl U."/>
            <person name="Lin S."/>
            <person name="Michel G."/>
            <person name="Mittag M."/>
            <person name="Olson B.J."/>
            <person name="Pangilinan J."/>
            <person name="Peng Y."/>
            <person name="Qiu H."/>
            <person name="Shu S."/>
            <person name="Singer J.T."/>
            <person name="Smith A.G."/>
            <person name="Sprecher B.N."/>
            <person name="Wagner V."/>
            <person name="Wang W."/>
            <person name="Wang Z.-Y."/>
            <person name="Yan J."/>
            <person name="Yarish C."/>
            <person name="Zoeuner-Riek S."/>
            <person name="Zhuang Y."/>
            <person name="Zou Y."/>
            <person name="Lindquist E.A."/>
            <person name="Grimwood J."/>
            <person name="Barry K."/>
            <person name="Rokhsar D.S."/>
            <person name="Schmutz J."/>
            <person name="Stiller J.W."/>
            <person name="Grossman A.R."/>
            <person name="Prochnik S.E."/>
        </authorList>
    </citation>
    <scope>NUCLEOTIDE SEQUENCE [LARGE SCALE GENOMIC DNA]</scope>
    <source>
        <strain evidence="2">4086291</strain>
    </source>
</reference>
<keyword evidence="3" id="KW-1185">Reference proteome</keyword>
<sequence>MGRWRSPPPRAAVPTSATARDGEAARRWTLTHCRDATPPTTVRGASARHAGRQDRRPPVAVDWTQMAKTVWLPMLQAVGVLGGGEGRGCRAAATASCAMTT</sequence>